<dbReference type="CDD" id="cd00085">
    <property type="entry name" value="HNHc"/>
    <property type="match status" value="1"/>
</dbReference>
<dbReference type="GO" id="GO:0004519">
    <property type="term" value="F:endonuclease activity"/>
    <property type="evidence" value="ECO:0007669"/>
    <property type="project" value="InterPro"/>
</dbReference>
<feature type="region of interest" description="Disordered" evidence="1">
    <location>
        <begin position="75"/>
        <end position="95"/>
    </location>
</feature>
<evidence type="ECO:0000313" key="3">
    <source>
        <dbReference type="EMBL" id="GIL65416.1"/>
    </source>
</evidence>
<accession>A0A8J4BML4</accession>
<reference evidence="3" key="1">
    <citation type="journal article" date="2021" name="Proc. Natl. Acad. Sci. U.S.A.">
        <title>Three genomes in the algal genus Volvox reveal the fate of a haploid sex-determining region after a transition to homothallism.</title>
        <authorList>
            <person name="Yamamoto K."/>
            <person name="Hamaji T."/>
            <person name="Kawai-Toyooka H."/>
            <person name="Matsuzaki R."/>
            <person name="Takahashi F."/>
            <person name="Nishimura Y."/>
            <person name="Kawachi M."/>
            <person name="Noguchi H."/>
            <person name="Minakuchi Y."/>
            <person name="Umen J.G."/>
            <person name="Toyoda A."/>
            <person name="Nozaki H."/>
        </authorList>
    </citation>
    <scope>NUCLEOTIDE SEQUENCE</scope>
    <source>
        <strain evidence="3">NIES-3780</strain>
    </source>
</reference>
<feature type="compositionally biased region" description="Basic residues" evidence="1">
    <location>
        <begin position="162"/>
        <end position="175"/>
    </location>
</feature>
<dbReference type="AlphaFoldDB" id="A0A8J4BML4"/>
<feature type="compositionally biased region" description="Low complexity" evidence="1">
    <location>
        <begin position="200"/>
        <end position="210"/>
    </location>
</feature>
<evidence type="ECO:0000259" key="2">
    <source>
        <dbReference type="SMART" id="SM00507"/>
    </source>
</evidence>
<dbReference type="InterPro" id="IPR052892">
    <property type="entry name" value="NA-targeting_endonuclease"/>
</dbReference>
<feature type="compositionally biased region" description="Low complexity" evidence="1">
    <location>
        <begin position="180"/>
        <end position="193"/>
    </location>
</feature>
<dbReference type="InterPro" id="IPR003615">
    <property type="entry name" value="HNH_nuc"/>
</dbReference>
<name>A0A8J4BML4_9CHLO</name>
<dbReference type="SMART" id="SM00507">
    <property type="entry name" value="HNHc"/>
    <property type="match status" value="1"/>
</dbReference>
<dbReference type="GO" id="GO:0008270">
    <property type="term" value="F:zinc ion binding"/>
    <property type="evidence" value="ECO:0007669"/>
    <property type="project" value="InterPro"/>
</dbReference>
<evidence type="ECO:0000313" key="4">
    <source>
        <dbReference type="Proteomes" id="UP000747399"/>
    </source>
</evidence>
<dbReference type="InterPro" id="IPR002711">
    <property type="entry name" value="HNH"/>
</dbReference>
<feature type="domain" description="HNH nuclease" evidence="2">
    <location>
        <begin position="363"/>
        <end position="413"/>
    </location>
</feature>
<dbReference type="Proteomes" id="UP000747399">
    <property type="component" value="Unassembled WGS sequence"/>
</dbReference>
<dbReference type="Pfam" id="PF01844">
    <property type="entry name" value="HNH"/>
    <property type="match status" value="1"/>
</dbReference>
<evidence type="ECO:0000256" key="1">
    <source>
        <dbReference type="SAM" id="MobiDB-lite"/>
    </source>
</evidence>
<organism evidence="3 4">
    <name type="scientific">Volvox africanus</name>
    <dbReference type="NCBI Taxonomy" id="51714"/>
    <lineage>
        <taxon>Eukaryota</taxon>
        <taxon>Viridiplantae</taxon>
        <taxon>Chlorophyta</taxon>
        <taxon>core chlorophytes</taxon>
        <taxon>Chlorophyceae</taxon>
        <taxon>CS clade</taxon>
        <taxon>Chlamydomonadales</taxon>
        <taxon>Volvocaceae</taxon>
        <taxon>Volvox</taxon>
    </lineage>
</organism>
<comment type="caution">
    <text evidence="3">The sequence shown here is derived from an EMBL/GenBank/DDBJ whole genome shotgun (WGS) entry which is preliminary data.</text>
</comment>
<dbReference type="GO" id="GO:0003676">
    <property type="term" value="F:nucleic acid binding"/>
    <property type="evidence" value="ECO:0007669"/>
    <property type="project" value="InterPro"/>
</dbReference>
<gene>
    <name evidence="3" type="ORF">Vafri_19171</name>
</gene>
<dbReference type="PANTHER" id="PTHR33877">
    <property type="entry name" value="SLL1193 PROTEIN"/>
    <property type="match status" value="1"/>
</dbReference>
<proteinExistence type="predicted"/>
<dbReference type="EMBL" id="BNCO01000075">
    <property type="protein sequence ID" value="GIL65416.1"/>
    <property type="molecule type" value="Genomic_DNA"/>
</dbReference>
<sequence length="487" mass="51793">MLKRCTSTGRVQRMQVAAITPAQTPSNILQSLRYRSSSATAMWPSPRCCRLHNIRVVSAASHRRQYLCCALTSCSTPDSSNSGSSSGGDSDGGVLNRHTGSRCQFQVALRRHLGCSSPRLAIMQHGFGFGFGSRMREGYMSVTSVRRITVACMPSSSGSGSHQRRGGKRGGSRRSPKPDSATPAPTAGGATAAGNGGNSGATSLTSGPAPSAAFSPVPALSAIGGGSSGASSGGKGVTTAATRGLASAGSSAALAVATRSLDGSDSDYEAAAAEASNTVGGNIVPFARRQPRALVLDCAYRPINVLTWYKAFHFDYFGKGEVLEYYPPPAVCTTGSGDHPLPAVLRVPQYTADMQDLCSRVACTRRNIMVRDGFCCQYCGSRRDLTLDHVHPVSKGGKETWENLVTACMRCNQKKSDRTLRELGWKLRRQPKEPTPFEIGIVAGISTSDILRPPPEWDAYIAPYRERLEMYRRAAVEAGLVNLIDDD</sequence>
<dbReference type="PANTHER" id="PTHR33877:SF2">
    <property type="entry name" value="OS07G0170200 PROTEIN"/>
    <property type="match status" value="1"/>
</dbReference>
<feature type="region of interest" description="Disordered" evidence="1">
    <location>
        <begin position="152"/>
        <end position="210"/>
    </location>
</feature>
<keyword evidence="4" id="KW-1185">Reference proteome</keyword>
<dbReference type="Gene3D" id="1.10.30.50">
    <property type="match status" value="1"/>
</dbReference>
<protein>
    <recommendedName>
        <fullName evidence="2">HNH nuclease domain-containing protein</fullName>
    </recommendedName>
</protein>